<feature type="chain" id="PRO_5012666228" description="Extracellular membrane protein CFEM domain-containing protein" evidence="2">
    <location>
        <begin position="27"/>
        <end position="328"/>
    </location>
</feature>
<evidence type="ECO:0008006" key="5">
    <source>
        <dbReference type="Google" id="ProtNLM"/>
    </source>
</evidence>
<evidence type="ECO:0000256" key="1">
    <source>
        <dbReference type="SAM" id="MobiDB-lite"/>
    </source>
</evidence>
<feature type="compositionally biased region" description="Polar residues" evidence="1">
    <location>
        <begin position="50"/>
        <end position="62"/>
    </location>
</feature>
<reference evidence="3 4" key="1">
    <citation type="submission" date="2016-07" db="EMBL/GenBank/DDBJ databases">
        <title>Pervasive Adenine N6-methylation of Active Genes in Fungi.</title>
        <authorList>
            <consortium name="DOE Joint Genome Institute"/>
            <person name="Mondo S.J."/>
            <person name="Dannebaum R.O."/>
            <person name="Kuo R.C."/>
            <person name="Labutti K."/>
            <person name="Haridas S."/>
            <person name="Kuo A."/>
            <person name="Salamov A."/>
            <person name="Ahrendt S.R."/>
            <person name="Lipzen A."/>
            <person name="Sullivan W."/>
            <person name="Andreopoulos W.B."/>
            <person name="Clum A."/>
            <person name="Lindquist E."/>
            <person name="Daum C."/>
            <person name="Ramamoorthy G.K."/>
            <person name="Gryganskyi A."/>
            <person name="Culley D."/>
            <person name="Magnuson J.K."/>
            <person name="James T.Y."/>
            <person name="O'Malley M.A."/>
            <person name="Stajich J.E."/>
            <person name="Spatafora J.W."/>
            <person name="Visel A."/>
            <person name="Grigoriev I.V."/>
        </authorList>
    </citation>
    <scope>NUCLEOTIDE SEQUENCE [LARGE SCALE GENOMIC DNA]</scope>
    <source>
        <strain evidence="3 4">12-1054</strain>
    </source>
</reference>
<dbReference type="EMBL" id="MCFI01000005">
    <property type="protein sequence ID" value="ORY84930.1"/>
    <property type="molecule type" value="Genomic_DNA"/>
</dbReference>
<comment type="caution">
    <text evidence="3">The sequence shown here is derived from an EMBL/GenBank/DDBJ whole genome shotgun (WGS) entry which is preliminary data.</text>
</comment>
<accession>A0A1Y2FLT6</accession>
<evidence type="ECO:0000256" key="2">
    <source>
        <dbReference type="SAM" id="SignalP"/>
    </source>
</evidence>
<evidence type="ECO:0000313" key="4">
    <source>
        <dbReference type="Proteomes" id="UP000193685"/>
    </source>
</evidence>
<protein>
    <recommendedName>
        <fullName evidence="5">Extracellular membrane protein CFEM domain-containing protein</fullName>
    </recommendedName>
</protein>
<dbReference type="RefSeq" id="XP_040726713.1">
    <property type="nucleotide sequence ID" value="XM_040866662.1"/>
</dbReference>
<name>A0A1Y2FLT6_PROLT</name>
<dbReference type="GeneID" id="63783261"/>
<feature type="region of interest" description="Disordered" evidence="1">
    <location>
        <begin position="34"/>
        <end position="76"/>
    </location>
</feature>
<proteinExistence type="predicted"/>
<gene>
    <name evidence="3" type="ORF">BCR37DRAFT_254919</name>
</gene>
<dbReference type="Proteomes" id="UP000193685">
    <property type="component" value="Unassembled WGS sequence"/>
</dbReference>
<feature type="compositionally biased region" description="Basic and acidic residues" evidence="1">
    <location>
        <begin position="63"/>
        <end position="76"/>
    </location>
</feature>
<keyword evidence="4" id="KW-1185">Reference proteome</keyword>
<dbReference type="AlphaFoldDB" id="A0A1Y2FLT6"/>
<feature type="signal peptide" evidence="2">
    <location>
        <begin position="1"/>
        <end position="26"/>
    </location>
</feature>
<keyword evidence="2" id="KW-0732">Signal</keyword>
<evidence type="ECO:0000313" key="3">
    <source>
        <dbReference type="EMBL" id="ORY84930.1"/>
    </source>
</evidence>
<organism evidence="3 4">
    <name type="scientific">Protomyces lactucae-debilis</name>
    <dbReference type="NCBI Taxonomy" id="2754530"/>
    <lineage>
        <taxon>Eukaryota</taxon>
        <taxon>Fungi</taxon>
        <taxon>Dikarya</taxon>
        <taxon>Ascomycota</taxon>
        <taxon>Taphrinomycotina</taxon>
        <taxon>Taphrinomycetes</taxon>
        <taxon>Taphrinales</taxon>
        <taxon>Protomycetaceae</taxon>
        <taxon>Protomyces</taxon>
    </lineage>
</organism>
<sequence length="328" mass="36307">MKKLQCLMTFLFLLHSFFMVCSMAAAEPEPKAAAVRGSSSASNKEKSPYPSVNKNKQTSAAEKNSERGKKGAPVDDRWVKNGRKCYHLRVQMQAVLDKLRRTTAEACQRDCKNEIKTRAIDIHRAFTTNHSPDRCYVSRPCMTLRAIRVMAPTCSAKQAMANPVCLLAECLCSVTVNIWRIKPFGTGDDDWIAEAQLTSDRQPGVRSVPNCHPKKVLSNRAFHAHRWETRKDPSSAVVSTNLSCDDLSPEEQRCDCKGNSDGTCQTVDLFEASECAESDGTCQCAARDSQHLAGTEDVSSTVGAAAVDESTVVEDLYLEIQRYLDDDE</sequence>